<dbReference type="AlphaFoldDB" id="A0A8E2JSI9"/>
<dbReference type="OrthoDB" id="539213at2759"/>
<keyword evidence="2" id="KW-1185">Reference proteome</keyword>
<name>A0A8E2JSI9_9PEZI</name>
<accession>A0A8E2JSI9</accession>
<reference evidence="1 2" key="1">
    <citation type="journal article" date="2016" name="Nat. Commun.">
        <title>Ectomycorrhizal ecology is imprinted in the genome of the dominant symbiotic fungus Cenococcum geophilum.</title>
        <authorList>
            <consortium name="DOE Joint Genome Institute"/>
            <person name="Peter M."/>
            <person name="Kohler A."/>
            <person name="Ohm R.A."/>
            <person name="Kuo A."/>
            <person name="Krutzmann J."/>
            <person name="Morin E."/>
            <person name="Arend M."/>
            <person name="Barry K.W."/>
            <person name="Binder M."/>
            <person name="Choi C."/>
            <person name="Clum A."/>
            <person name="Copeland A."/>
            <person name="Grisel N."/>
            <person name="Haridas S."/>
            <person name="Kipfer T."/>
            <person name="LaButti K."/>
            <person name="Lindquist E."/>
            <person name="Lipzen A."/>
            <person name="Maire R."/>
            <person name="Meier B."/>
            <person name="Mihaltcheva S."/>
            <person name="Molinier V."/>
            <person name="Murat C."/>
            <person name="Poggeler S."/>
            <person name="Quandt C.A."/>
            <person name="Sperisen C."/>
            <person name="Tritt A."/>
            <person name="Tisserant E."/>
            <person name="Crous P.W."/>
            <person name="Henrissat B."/>
            <person name="Nehls U."/>
            <person name="Egli S."/>
            <person name="Spatafora J.W."/>
            <person name="Grigoriev I.V."/>
            <person name="Martin F.M."/>
        </authorList>
    </citation>
    <scope>NUCLEOTIDE SEQUENCE [LARGE SCALE GENOMIC DNA]</scope>
    <source>
        <strain evidence="1 2">CBS 207.34</strain>
    </source>
</reference>
<evidence type="ECO:0000313" key="2">
    <source>
        <dbReference type="Proteomes" id="UP000250140"/>
    </source>
</evidence>
<gene>
    <name evidence="1" type="ORF">AOQ84DRAFT_377281</name>
</gene>
<dbReference type="EMBL" id="KV749771">
    <property type="protein sequence ID" value="OCL07878.1"/>
    <property type="molecule type" value="Genomic_DNA"/>
</dbReference>
<sequence length="289" mass="31734">MRRSQRLLICVTGQQIGGNHAIEYHRKPVLIEDVMEQKRLTAVDIRSTIFDFLDTKASDTKLGSDIPDNTLDMSVQSIHSFMENALKTAVDGLCQSGKFAQVMNSAMQRVIEVKSTYHSQYTGSTVGYTDNSSSSTDGRICGMGGLDDKKYRSKNRVSRTSICHITTAMGTLFGKVWLRTSTLKVEDCDGASKGKYEIITSFIFYPSEWLARIGLRHGVEANLRTSTSGWRFDYGLFAAAGAHPELCKFLIDAGADGTALAYEGPSGDALSLVTIFVDTAQEVPAERKI</sequence>
<protein>
    <submittedName>
        <fullName evidence="1">Uncharacterized protein</fullName>
    </submittedName>
</protein>
<proteinExistence type="predicted"/>
<evidence type="ECO:0000313" key="1">
    <source>
        <dbReference type="EMBL" id="OCL07878.1"/>
    </source>
</evidence>
<dbReference type="Proteomes" id="UP000250140">
    <property type="component" value="Unassembled WGS sequence"/>
</dbReference>
<organism evidence="1 2">
    <name type="scientific">Glonium stellatum</name>
    <dbReference type="NCBI Taxonomy" id="574774"/>
    <lineage>
        <taxon>Eukaryota</taxon>
        <taxon>Fungi</taxon>
        <taxon>Dikarya</taxon>
        <taxon>Ascomycota</taxon>
        <taxon>Pezizomycotina</taxon>
        <taxon>Dothideomycetes</taxon>
        <taxon>Pleosporomycetidae</taxon>
        <taxon>Gloniales</taxon>
        <taxon>Gloniaceae</taxon>
        <taxon>Glonium</taxon>
    </lineage>
</organism>